<dbReference type="Proteomes" id="UP001060085">
    <property type="component" value="Linkage Group LG02"/>
</dbReference>
<gene>
    <name evidence="1" type="ORF">M9H77_09574</name>
</gene>
<keyword evidence="2" id="KW-1185">Reference proteome</keyword>
<protein>
    <submittedName>
        <fullName evidence="1">Uncharacterized protein</fullName>
    </submittedName>
</protein>
<organism evidence="1 2">
    <name type="scientific">Catharanthus roseus</name>
    <name type="common">Madagascar periwinkle</name>
    <name type="synonym">Vinca rosea</name>
    <dbReference type="NCBI Taxonomy" id="4058"/>
    <lineage>
        <taxon>Eukaryota</taxon>
        <taxon>Viridiplantae</taxon>
        <taxon>Streptophyta</taxon>
        <taxon>Embryophyta</taxon>
        <taxon>Tracheophyta</taxon>
        <taxon>Spermatophyta</taxon>
        <taxon>Magnoliopsida</taxon>
        <taxon>eudicotyledons</taxon>
        <taxon>Gunneridae</taxon>
        <taxon>Pentapetalae</taxon>
        <taxon>asterids</taxon>
        <taxon>lamiids</taxon>
        <taxon>Gentianales</taxon>
        <taxon>Apocynaceae</taxon>
        <taxon>Rauvolfioideae</taxon>
        <taxon>Vinceae</taxon>
        <taxon>Catharanthinae</taxon>
        <taxon>Catharanthus</taxon>
    </lineage>
</organism>
<accession>A0ACC0C168</accession>
<reference evidence="2" key="1">
    <citation type="journal article" date="2023" name="Nat. Plants">
        <title>Single-cell RNA sequencing provides a high-resolution roadmap for understanding the multicellular compartmentation of specialized metabolism.</title>
        <authorList>
            <person name="Sun S."/>
            <person name="Shen X."/>
            <person name="Li Y."/>
            <person name="Li Y."/>
            <person name="Wang S."/>
            <person name="Li R."/>
            <person name="Zhang H."/>
            <person name="Shen G."/>
            <person name="Guo B."/>
            <person name="Wei J."/>
            <person name="Xu J."/>
            <person name="St-Pierre B."/>
            <person name="Chen S."/>
            <person name="Sun C."/>
        </authorList>
    </citation>
    <scope>NUCLEOTIDE SEQUENCE [LARGE SCALE GENOMIC DNA]</scope>
</reference>
<sequence length="1223" mass="131920">MATTFEKQLIVAVEGTAALGAYWPVVVSDYLEKIIRSFYGNDSTGQKPSTSGVGLSLVMFHTSGPYSPLRFEGGGFGEAAIADGLAEALMMFSPKGNLTQQNVDGQRHCILVAASNPQQYTRAVFRPQVQNAEQNDSVETQTDSHVSAAESVAKSFAQSSVSLSVICPKQLPQLKAIYNAVRKSYFKFPFLLAFLARISKLLNMLIVVVNPEIFSILRADFWTNLSLGIDWAKRNQRAADPPVDTTKNPYFLVLISENFTEARTALSRPGITNLSSTQSPVKVDAASGAPVSGPPSAPIPSGWIGGSEEIWLGSLHYPPHAPGSHTGNRNEITFDLSTNIPLLKCPRKVADIFSIPRTDSIRGQVINLSPELCCREINLIMCEMWGPTLITVLPYISQSGSKCFEVLLLVRKDLQKNGLFGVIKEPTTVGSIGGPTFPHIQSVARAASQAVPSLQTSSPISASQDMVPSNENVTEVKPMVTGMSQPLRPVGGGATANVRILNDVAQARQALAGGTSIGLPPMGGTPMLSNMISSGMTSSVPAAQTLLSSGQSGVASVAGSVPLAGNVPVAQNSSAASFASTTSHISGTSNISMSQPLSSLQGSVSMGQTVPSMSQANLTGTQMVQTGMGMNQNLMSSGIGAPMPPGNGSMIPTPGMSQQSQPGMQPLGVNNNAAANMPLSQQTSSTMQTAQSKYVKVWEGNLSGQRQGQPVFITRLEGYRSASASETLAANWPPTMQIVRLISQDHMNNKQYVGKADFLVFRAMNQHGFLGQLQEKKLVSVPNIDFFSYFENLVILMCAVIQLPSQTLLLSVSDKACRLIGMLFPGEIPDDRWEEEGPPREAKWWYSTFHSVTAMVGAGVLSLPYAMAYLGWGPGTVLMILSWGITLNTMWQMIQLHECVPGTRFDRYYDLGKHAFGPKLGPWIVLPQQLIVQVGCDIVYMVTGGSCLKKFMEITCTHCTKIKESYWICIFGGLHFFLSQLPNFNSVSGVSLAAAVMSLSYSTIAWVGCLTKGRVQNVSYGYKKTSTIDNMFRVFNALGQISFAYAGHAVILEIQATIPSTPEKPSKVPMWKGALGAYFVNALCYFPVAFIGYWAFGQDVSDNVLVGLERPSWLIAAANLMVVIHVIGSYQVYAMPIFELVERTVSKRVKFSSGLMQRLLLRSAYVGVTFPFFGDLLGFFGGFGFAPTSYFACIFIGVFIMIASTIGGLRNIIADSSTYKFYT</sequence>
<dbReference type="EMBL" id="CM044702">
    <property type="protein sequence ID" value="KAI5678624.1"/>
    <property type="molecule type" value="Genomic_DNA"/>
</dbReference>
<name>A0ACC0C168_CATRO</name>
<evidence type="ECO:0000313" key="1">
    <source>
        <dbReference type="EMBL" id="KAI5678624.1"/>
    </source>
</evidence>
<evidence type="ECO:0000313" key="2">
    <source>
        <dbReference type="Proteomes" id="UP001060085"/>
    </source>
</evidence>
<proteinExistence type="predicted"/>
<comment type="caution">
    <text evidence="1">The sequence shown here is derived from an EMBL/GenBank/DDBJ whole genome shotgun (WGS) entry which is preliminary data.</text>
</comment>